<accession>A0A6S6YVG6</accession>
<organism evidence="1 2">
    <name type="scientific">Denitratisoma oestradiolicum</name>
    <dbReference type="NCBI Taxonomy" id="311182"/>
    <lineage>
        <taxon>Bacteria</taxon>
        <taxon>Pseudomonadati</taxon>
        <taxon>Pseudomonadota</taxon>
        <taxon>Betaproteobacteria</taxon>
        <taxon>Nitrosomonadales</taxon>
        <taxon>Sterolibacteriaceae</taxon>
        <taxon>Denitratisoma</taxon>
    </lineage>
</organism>
<keyword evidence="2" id="KW-1185">Reference proteome</keyword>
<proteinExistence type="predicted"/>
<evidence type="ECO:0000313" key="2">
    <source>
        <dbReference type="Proteomes" id="UP000515733"/>
    </source>
</evidence>
<reference evidence="1 2" key="1">
    <citation type="submission" date="2020-03" db="EMBL/GenBank/DDBJ databases">
        <authorList>
            <consortium name="Genoscope - CEA"/>
            <person name="William W."/>
        </authorList>
    </citation>
    <scope>NUCLEOTIDE SEQUENCE [LARGE SCALE GENOMIC DNA]</scope>
    <source>
        <strain evidence="2">DSM 16959</strain>
        <plasmid evidence="1 2">pI</plasmid>
    </source>
</reference>
<dbReference type="KEGG" id="doe:DENOEST_P0166"/>
<dbReference type="EMBL" id="LR778302">
    <property type="protein sequence ID" value="CAB1371324.1"/>
    <property type="molecule type" value="Genomic_DNA"/>
</dbReference>
<sequence length="59" mass="6294">MPFLKPGGKLVAICANGPRQNAQLRPLVEQRGGEWEDLPPDTFADSGTAVNIALFTLTA</sequence>
<geneLocation type="plasmid" evidence="1 2">
    <name>pI</name>
</geneLocation>
<name>A0A6S6YVG6_9PROT</name>
<keyword evidence="1" id="KW-0614">Plasmid</keyword>
<dbReference type="RefSeq" id="WP_232096623.1">
    <property type="nucleotide sequence ID" value="NZ_LR778302.1"/>
</dbReference>
<gene>
    <name evidence="1" type="ORF">DENOEST_P0166</name>
</gene>
<dbReference type="AlphaFoldDB" id="A0A6S6YVG6"/>
<protein>
    <submittedName>
        <fullName evidence="1">Uncharacterized protein</fullName>
    </submittedName>
</protein>
<dbReference type="Proteomes" id="UP000515733">
    <property type="component" value="Plasmid pI"/>
</dbReference>
<evidence type="ECO:0000313" key="1">
    <source>
        <dbReference type="EMBL" id="CAB1371324.1"/>
    </source>
</evidence>